<gene>
    <name evidence="1" type="ORF">DM02DRAFT_695803</name>
</gene>
<sequence length="69" mass="7979">PLRLAISHINKHRNPSPQPVAIDAIAEASIKFRYFEHVAEYSVAVCRECGYSVLPSYIESYLQRIYRLK</sequence>
<keyword evidence="2" id="KW-1185">Reference proteome</keyword>
<feature type="non-terminal residue" evidence="1">
    <location>
        <position position="1"/>
    </location>
</feature>
<evidence type="ECO:0000313" key="1">
    <source>
        <dbReference type="EMBL" id="PVH93489.1"/>
    </source>
</evidence>
<dbReference type="Proteomes" id="UP000244855">
    <property type="component" value="Unassembled WGS sequence"/>
</dbReference>
<dbReference type="EMBL" id="KZ805586">
    <property type="protein sequence ID" value="PVH93489.1"/>
    <property type="molecule type" value="Genomic_DNA"/>
</dbReference>
<organism evidence="1 2">
    <name type="scientific">Periconia macrospinosa</name>
    <dbReference type="NCBI Taxonomy" id="97972"/>
    <lineage>
        <taxon>Eukaryota</taxon>
        <taxon>Fungi</taxon>
        <taxon>Dikarya</taxon>
        <taxon>Ascomycota</taxon>
        <taxon>Pezizomycotina</taxon>
        <taxon>Dothideomycetes</taxon>
        <taxon>Pleosporomycetidae</taxon>
        <taxon>Pleosporales</taxon>
        <taxon>Massarineae</taxon>
        <taxon>Periconiaceae</taxon>
        <taxon>Periconia</taxon>
    </lineage>
</organism>
<protein>
    <submittedName>
        <fullName evidence="1">Uncharacterized protein</fullName>
    </submittedName>
</protein>
<accession>A0A2V1D8J9</accession>
<dbReference type="OrthoDB" id="3779166at2759"/>
<proteinExistence type="predicted"/>
<name>A0A2V1D8J9_9PLEO</name>
<dbReference type="AlphaFoldDB" id="A0A2V1D8J9"/>
<reference evidence="1 2" key="1">
    <citation type="journal article" date="2018" name="Sci. Rep.">
        <title>Comparative genomics provides insights into the lifestyle and reveals functional heterogeneity of dark septate endophytic fungi.</title>
        <authorList>
            <person name="Knapp D.G."/>
            <person name="Nemeth J.B."/>
            <person name="Barry K."/>
            <person name="Hainaut M."/>
            <person name="Henrissat B."/>
            <person name="Johnson J."/>
            <person name="Kuo A."/>
            <person name="Lim J.H.P."/>
            <person name="Lipzen A."/>
            <person name="Nolan M."/>
            <person name="Ohm R.A."/>
            <person name="Tamas L."/>
            <person name="Grigoriev I.V."/>
            <person name="Spatafora J.W."/>
            <person name="Nagy L.G."/>
            <person name="Kovacs G.M."/>
        </authorList>
    </citation>
    <scope>NUCLEOTIDE SEQUENCE [LARGE SCALE GENOMIC DNA]</scope>
    <source>
        <strain evidence="1 2">DSE2036</strain>
    </source>
</reference>
<evidence type="ECO:0000313" key="2">
    <source>
        <dbReference type="Proteomes" id="UP000244855"/>
    </source>
</evidence>